<dbReference type="Gene3D" id="3.90.105.10">
    <property type="entry name" value="Molybdopterin biosynthesis moea protein, domain 2"/>
    <property type="match status" value="1"/>
</dbReference>
<dbReference type="InterPro" id="IPR000310">
    <property type="entry name" value="Orn/Lys/Arg_deCO2ase_major_dom"/>
</dbReference>
<comment type="cofactor">
    <cofactor evidence="1">
        <name>pyridoxal 5'-phosphate</name>
        <dbReference type="ChEBI" id="CHEBI:597326"/>
    </cofactor>
</comment>
<accession>A0ABU9XEP3</accession>
<dbReference type="PANTHER" id="PTHR43277:SF3">
    <property type="entry name" value="DECARBOXYLASE, PUTATIVE-RELATED"/>
    <property type="match status" value="1"/>
</dbReference>
<comment type="caution">
    <text evidence="8">The sequence shown here is derived from an EMBL/GenBank/DDBJ whole genome shotgun (WGS) entry which is preliminary data.</text>
</comment>
<evidence type="ECO:0000313" key="8">
    <source>
        <dbReference type="EMBL" id="MEN2766747.1"/>
    </source>
</evidence>
<dbReference type="InterPro" id="IPR015421">
    <property type="entry name" value="PyrdxlP-dep_Trfase_major"/>
</dbReference>
<dbReference type="RefSeq" id="WP_345824220.1">
    <property type="nucleotide sequence ID" value="NZ_JBDIML010000002.1"/>
</dbReference>
<dbReference type="EMBL" id="JBDIML010000002">
    <property type="protein sequence ID" value="MEN2766747.1"/>
    <property type="molecule type" value="Genomic_DNA"/>
</dbReference>
<evidence type="ECO:0000259" key="6">
    <source>
        <dbReference type="Pfam" id="PF01276"/>
    </source>
</evidence>
<evidence type="ECO:0000256" key="5">
    <source>
        <dbReference type="ARBA" id="ARBA00023239"/>
    </source>
</evidence>
<dbReference type="PANTHER" id="PTHR43277">
    <property type="entry name" value="ARGININE DECARBOXYLASE"/>
    <property type="match status" value="1"/>
</dbReference>
<organism evidence="8 9">
    <name type="scientific">Ornithinibacillus xuwenensis</name>
    <dbReference type="NCBI Taxonomy" id="3144668"/>
    <lineage>
        <taxon>Bacteria</taxon>
        <taxon>Bacillati</taxon>
        <taxon>Bacillota</taxon>
        <taxon>Bacilli</taxon>
        <taxon>Bacillales</taxon>
        <taxon>Bacillaceae</taxon>
        <taxon>Ornithinibacillus</taxon>
    </lineage>
</organism>
<evidence type="ECO:0000256" key="4">
    <source>
        <dbReference type="ARBA" id="ARBA00022898"/>
    </source>
</evidence>
<dbReference type="SUPFAM" id="SSF53383">
    <property type="entry name" value="PLP-dependent transferases"/>
    <property type="match status" value="1"/>
</dbReference>
<dbReference type="InterPro" id="IPR015424">
    <property type="entry name" value="PyrdxlP-dep_Trfase"/>
</dbReference>
<dbReference type="InterPro" id="IPR052357">
    <property type="entry name" value="Orn_Lys_Arg_decarboxylase-I"/>
</dbReference>
<keyword evidence="4" id="KW-0663">Pyridoxal phosphate</keyword>
<dbReference type="Gene3D" id="3.40.640.10">
    <property type="entry name" value="Type I PLP-dependent aspartate aminotransferase-like (Major domain)"/>
    <property type="match status" value="1"/>
</dbReference>
<feature type="domain" description="Orn/Lys/Arg decarboxylases family 1 pyridoxal-P attachment site" evidence="6">
    <location>
        <begin position="9"/>
        <end position="317"/>
    </location>
</feature>
<protein>
    <submittedName>
        <fullName evidence="8">Aminotransferase class I/II-fold pyridoxal phosphate-dependent enzyme</fullName>
    </submittedName>
</protein>
<dbReference type="Pfam" id="PF01276">
    <property type="entry name" value="OKR_DC_1"/>
    <property type="match status" value="1"/>
</dbReference>
<dbReference type="Proteomes" id="UP001444625">
    <property type="component" value="Unassembled WGS sequence"/>
</dbReference>
<keyword evidence="5" id="KW-0456">Lyase</keyword>
<gene>
    <name evidence="8" type="ORF">ABC228_06065</name>
</gene>
<comment type="similarity">
    <text evidence="2">Belongs to the Orn/Lys/Arg decarboxylase class-I family.</text>
</comment>
<evidence type="ECO:0000313" key="9">
    <source>
        <dbReference type="Proteomes" id="UP001444625"/>
    </source>
</evidence>
<keyword evidence="8" id="KW-0032">Aminotransferase</keyword>
<evidence type="ECO:0000256" key="1">
    <source>
        <dbReference type="ARBA" id="ARBA00001933"/>
    </source>
</evidence>
<dbReference type="GO" id="GO:0008483">
    <property type="term" value="F:transaminase activity"/>
    <property type="evidence" value="ECO:0007669"/>
    <property type="project" value="UniProtKB-KW"/>
</dbReference>
<reference evidence="8 9" key="1">
    <citation type="submission" date="2024-05" db="EMBL/GenBank/DDBJ databases">
        <authorList>
            <person name="Haq I."/>
            <person name="Ullah Z."/>
            <person name="Ahmad R."/>
            <person name="Li M."/>
            <person name="Tong Y."/>
        </authorList>
    </citation>
    <scope>NUCLEOTIDE SEQUENCE [LARGE SCALE GENOMIC DNA]</scope>
    <source>
        <strain evidence="8 9">16A2E</strain>
    </source>
</reference>
<feature type="domain" description="Orn/Lys/Arg decarboxylase C-terminal" evidence="7">
    <location>
        <begin position="400"/>
        <end position="453"/>
    </location>
</feature>
<evidence type="ECO:0000259" key="7">
    <source>
        <dbReference type="Pfam" id="PF03711"/>
    </source>
</evidence>
<dbReference type="Pfam" id="PF03711">
    <property type="entry name" value="OKR_DC_1_C"/>
    <property type="match status" value="1"/>
</dbReference>
<keyword evidence="3" id="KW-0210">Decarboxylase</keyword>
<evidence type="ECO:0000256" key="3">
    <source>
        <dbReference type="ARBA" id="ARBA00022793"/>
    </source>
</evidence>
<name>A0ABU9XEP3_9BACI</name>
<keyword evidence="8" id="KW-0808">Transferase</keyword>
<keyword evidence="9" id="KW-1185">Reference proteome</keyword>
<evidence type="ECO:0000256" key="2">
    <source>
        <dbReference type="ARBA" id="ARBA00010671"/>
    </source>
</evidence>
<dbReference type="CDD" id="cd00615">
    <property type="entry name" value="Orn_deC_like"/>
    <property type="match status" value="1"/>
</dbReference>
<dbReference type="InterPro" id="IPR008286">
    <property type="entry name" value="Prn/Lys/Arg_de-COase_C"/>
</dbReference>
<proteinExistence type="inferred from homology"/>
<sequence length="478" mass="53343">MKNKQQQMPLLEQLIHFTKQNPTSFHVPGHKNGTVFVEDAKPYFEHLLPIDLTELSGLDDLHAPQGVIAEAEQLAAEFFTANHTFFLVGGSTVGNLAMILSTCSIGDEIIVQRNSHKSIMNGLELSGANPRFIRPEYDTALQRYTAPSYDTVKKAIDLYPNAKGLVLTYPDYFGNTYDIKKIIDLAHHHDIPVLVDEAHGVHFSIGNPFPASALKLGADMVVQSAHKIAPAMTMASFLHINSDRIKKEQVGHYLQMLQSSSPSYPLMASLDIARYFLATLTTEDLADIISSVNQLRDVFEKGEHWEILSSHDPLKITIQVRDGLSGFAVAQYFEEQSIYPELATDKQVLFIHGLQGVCDIEKVEKTIKSLNEQLKYMSNHATIDSRGLFTDSVQELAVTYPEMRSLPKQVVAMQQAKDFIAAESVIPYPPGIPVILKGEKITEEQISLLRHLIQQGATIQHQDIEQGIQVFDLTDRKA</sequence>